<dbReference type="GO" id="GO:0009307">
    <property type="term" value="P:DNA restriction-modification system"/>
    <property type="evidence" value="ECO:0007669"/>
    <property type="project" value="InterPro"/>
</dbReference>
<dbReference type="AlphaFoldDB" id="A0A841R4M2"/>
<dbReference type="GeneID" id="93485807"/>
<evidence type="ECO:0000313" key="1">
    <source>
        <dbReference type="EMBL" id="MBB6477502.1"/>
    </source>
</evidence>
<dbReference type="EMBL" id="JACHHI010000002">
    <property type="protein sequence ID" value="MBB6477502.1"/>
    <property type="molecule type" value="Genomic_DNA"/>
</dbReference>
<dbReference type="PANTHER" id="PTHR38733">
    <property type="entry name" value="PROTEIN MCRC"/>
    <property type="match status" value="1"/>
</dbReference>
<dbReference type="NCBIfam" id="NF007277">
    <property type="entry name" value="PRK09736.1"/>
    <property type="match status" value="1"/>
</dbReference>
<dbReference type="PANTHER" id="PTHR38733:SF1">
    <property type="entry name" value="TYPE IV METHYL-DIRECTED RESTRICTION ENZYME ECOKMCRBC"/>
    <property type="match status" value="1"/>
</dbReference>
<dbReference type="Pfam" id="PF10117">
    <property type="entry name" value="McrBC"/>
    <property type="match status" value="1"/>
</dbReference>
<evidence type="ECO:0000313" key="2">
    <source>
        <dbReference type="Proteomes" id="UP000591941"/>
    </source>
</evidence>
<dbReference type="InterPro" id="IPR014407">
    <property type="entry name" value="McrC_bac"/>
</dbReference>
<dbReference type="InterPro" id="IPR019292">
    <property type="entry name" value="McrC"/>
</dbReference>
<dbReference type="Proteomes" id="UP000591941">
    <property type="component" value="Unassembled WGS sequence"/>
</dbReference>
<comment type="caution">
    <text evidence="1">The sequence shown here is derived from an EMBL/GenBank/DDBJ whole genome shotgun (WGS) entry which is preliminary data.</text>
</comment>
<protein>
    <submittedName>
        <fullName evidence="1">5-methylcytosine-specific restriction enzyme subunit McrC</fullName>
    </submittedName>
</protein>
<organism evidence="1 2">
    <name type="scientific">Negativicoccus succinicivorans</name>
    <dbReference type="NCBI Taxonomy" id="620903"/>
    <lineage>
        <taxon>Bacteria</taxon>
        <taxon>Bacillati</taxon>
        <taxon>Bacillota</taxon>
        <taxon>Negativicutes</taxon>
        <taxon>Veillonellales</taxon>
        <taxon>Veillonellaceae</taxon>
        <taxon>Negativicoccus</taxon>
    </lineage>
</organism>
<proteinExistence type="predicted"/>
<accession>A0A841R4M2</accession>
<dbReference type="OrthoDB" id="9786961at2"/>
<dbReference type="PIRSF" id="PIRSF003109">
    <property type="entry name" value="McrC"/>
    <property type="match status" value="1"/>
</dbReference>
<dbReference type="RefSeq" id="WP_159823081.1">
    <property type="nucleotide sequence ID" value="NZ_CABWNB010000003.1"/>
</dbReference>
<reference evidence="1 2" key="1">
    <citation type="submission" date="2020-08" db="EMBL/GenBank/DDBJ databases">
        <title>Genomic Encyclopedia of Type Strains, Phase IV (KMG-IV): sequencing the most valuable type-strain genomes for metagenomic binning, comparative biology and taxonomic classification.</title>
        <authorList>
            <person name="Goeker M."/>
        </authorList>
    </citation>
    <scope>NUCLEOTIDE SEQUENCE [LARGE SCALE GENOMIC DNA]</scope>
    <source>
        <strain evidence="1 2">DSM 21255</strain>
    </source>
</reference>
<gene>
    <name evidence="1" type="ORF">HNR45_000532</name>
</gene>
<name>A0A841R4M2_9FIRM</name>
<keyword evidence="2" id="KW-1185">Reference proteome</keyword>
<sequence length="358" mass="41231">MSKEQSIFIKNIYYMLSYAFTTLRPTDHDKIATEPFDNIHDLFAAILAKGIGRQLKQGLYREYINRKEDLPYLRGKIDLPGTIQNKISRKQRLTCEFDELSENNLLNQVLKTTVMILLRHAEVAVEYKNDLKKEMLFFSRVDEIEPSTIPWSAIYFRRNNQSYRVLLSICQLVLEGLLLTTDDGEYKLASFVDDQRMSRLYEKFILAYYTREHPELKARAAQIPWALDDGVGTFLPVMQSDIMLESMSGETVLIIDAKYYTHTLAAGRFDTRTLYSPNLYQIFTYVKNKDKAMGEGAHSVSGMLLYAKTDEELQPDNSYLMSGNKISVRTLDLNREFSEIAKQLDDIAAEHFGNGAGR</sequence>